<dbReference type="Proteomes" id="UP000198601">
    <property type="component" value="Unassembled WGS sequence"/>
</dbReference>
<dbReference type="STRING" id="624147.SAMN04487970_102365"/>
<keyword evidence="1" id="KW-0472">Membrane</keyword>
<evidence type="ECO:0000313" key="4">
    <source>
        <dbReference type="Proteomes" id="UP000198601"/>
    </source>
</evidence>
<keyword evidence="1" id="KW-1133">Transmembrane helix</keyword>
<evidence type="ECO:0000313" key="3">
    <source>
        <dbReference type="EMBL" id="SCW64615.1"/>
    </source>
</evidence>
<evidence type="ECO:0000259" key="2">
    <source>
        <dbReference type="Pfam" id="PF13349"/>
    </source>
</evidence>
<feature type="transmembrane region" description="Helical" evidence="1">
    <location>
        <begin position="35"/>
        <end position="55"/>
    </location>
</feature>
<name>A0A1G4S7P5_9BACL</name>
<reference evidence="4" key="1">
    <citation type="submission" date="2016-10" db="EMBL/GenBank/DDBJ databases">
        <authorList>
            <person name="Varghese N."/>
            <person name="Submissions S."/>
        </authorList>
    </citation>
    <scope>NUCLEOTIDE SEQUENCE [LARGE SCALE GENOMIC DNA]</scope>
    <source>
        <strain evidence="4">CGMCC 1.8946</strain>
    </source>
</reference>
<dbReference type="EMBL" id="FMTT01000023">
    <property type="protein sequence ID" value="SCW64615.1"/>
    <property type="molecule type" value="Genomic_DNA"/>
</dbReference>
<feature type="transmembrane region" description="Helical" evidence="1">
    <location>
        <begin position="67"/>
        <end position="84"/>
    </location>
</feature>
<gene>
    <name evidence="3" type="ORF">SAMN04487970_102365</name>
</gene>
<protein>
    <submittedName>
        <fullName evidence="3">Putative adhesin</fullName>
    </submittedName>
</protein>
<feature type="domain" description="DUF4097" evidence="2">
    <location>
        <begin position="131"/>
        <end position="354"/>
    </location>
</feature>
<accession>A0A1G4S7P5</accession>
<dbReference type="InterPro" id="IPR025164">
    <property type="entry name" value="Toastrack_DUF4097"/>
</dbReference>
<proteinExistence type="predicted"/>
<dbReference type="Pfam" id="PF13349">
    <property type="entry name" value="DUF4097"/>
    <property type="match status" value="1"/>
</dbReference>
<dbReference type="AlphaFoldDB" id="A0A1G4S7P5"/>
<keyword evidence="1" id="KW-0812">Transmembrane</keyword>
<evidence type="ECO:0000256" key="1">
    <source>
        <dbReference type="SAM" id="Phobius"/>
    </source>
</evidence>
<organism evidence="3 4">
    <name type="scientific">Paenibacillus tianmuensis</name>
    <dbReference type="NCBI Taxonomy" id="624147"/>
    <lineage>
        <taxon>Bacteria</taxon>
        <taxon>Bacillati</taxon>
        <taxon>Bacillota</taxon>
        <taxon>Bacilli</taxon>
        <taxon>Bacillales</taxon>
        <taxon>Paenibacillaceae</taxon>
        <taxon>Paenibacillus</taxon>
    </lineage>
</organism>
<sequence>MKKVGRYTSALVLLLMGALILLDRTMETEYLHLAIGWWPVVLVGFGVELLAFNFLRREKRKRLKLDFGGMLLTVLILWGLSLFTPASPSVSSSAAGYRVAGGISTVALGEQTDSLVIDNPVGSMVVKPGPVDKIQIDASLWAETPTASHDFKITSKEKNGTITITTSGGLSGLSSKSKPLIRLLVTVPEQRKLDMRLKLKSGDVEAARLPIRNQLVVETSNGKVTVSDIGANVLVRTTDAQVHTDHIQGDTEMHASGGSIRLSEVNGKVNVAASNGPVTISGSTVGGDWNVDSKQGDITIEVPAQGDFRIDGSSPQGRVTAGLPMNVTANAATGTVGSGVHLIRLHAENGNISINEAQSTGQGGGGKWKK</sequence>
<keyword evidence="4" id="KW-1185">Reference proteome</keyword>